<reference evidence="1 2" key="2">
    <citation type="journal article" date="2022" name="Mol. Ecol. Resour.">
        <title>The genomes of chicory, endive, great burdock and yacon provide insights into Asteraceae paleo-polyploidization history and plant inulin production.</title>
        <authorList>
            <person name="Fan W."/>
            <person name="Wang S."/>
            <person name="Wang H."/>
            <person name="Wang A."/>
            <person name="Jiang F."/>
            <person name="Liu H."/>
            <person name="Zhao H."/>
            <person name="Xu D."/>
            <person name="Zhang Y."/>
        </authorList>
    </citation>
    <scope>NUCLEOTIDE SEQUENCE [LARGE SCALE GENOMIC DNA]</scope>
    <source>
        <strain evidence="2">cv. Yunnan</strain>
        <tissue evidence="1">Leaves</tissue>
    </source>
</reference>
<protein>
    <submittedName>
        <fullName evidence="1">Uncharacterized protein</fullName>
    </submittedName>
</protein>
<reference evidence="2" key="1">
    <citation type="journal article" date="2022" name="Mol. Ecol. Resour.">
        <title>The genomes of chicory, endive, great burdock and yacon provide insights into Asteraceae palaeo-polyploidization history and plant inulin production.</title>
        <authorList>
            <person name="Fan W."/>
            <person name="Wang S."/>
            <person name="Wang H."/>
            <person name="Wang A."/>
            <person name="Jiang F."/>
            <person name="Liu H."/>
            <person name="Zhao H."/>
            <person name="Xu D."/>
            <person name="Zhang Y."/>
        </authorList>
    </citation>
    <scope>NUCLEOTIDE SEQUENCE [LARGE SCALE GENOMIC DNA]</scope>
    <source>
        <strain evidence="2">cv. Yunnan</strain>
    </source>
</reference>
<proteinExistence type="predicted"/>
<dbReference type="Proteomes" id="UP001056120">
    <property type="component" value="Linkage Group LG17"/>
</dbReference>
<accession>A0ACB9EP05</accession>
<sequence length="260" mass="29256">MEEMASLWSHQESNDELHLKIHYTTLELEAVKAKANEEMNKNTESVKQLLHLLKLVCNERDEARDQIQKLLNKFTPSVNKSIHDCFAIEQNHQHHQYPLIKPANANSSIAESNSLSDAYKHCSSPVNSVFDPVTSHELSNINTMMMESMIKGKALPQKGNLLKAVMEAGPLLQTLFASNPLPIWGKLSPPKFVCNGGPNQSTMMTKQWQQQSEMPYGSFSQMIGGGGGSILSFNDMSSSNCEWRMEASNFGQVEKRQRFR</sequence>
<organism evidence="1 2">
    <name type="scientific">Smallanthus sonchifolius</name>
    <dbReference type="NCBI Taxonomy" id="185202"/>
    <lineage>
        <taxon>Eukaryota</taxon>
        <taxon>Viridiplantae</taxon>
        <taxon>Streptophyta</taxon>
        <taxon>Embryophyta</taxon>
        <taxon>Tracheophyta</taxon>
        <taxon>Spermatophyta</taxon>
        <taxon>Magnoliopsida</taxon>
        <taxon>eudicotyledons</taxon>
        <taxon>Gunneridae</taxon>
        <taxon>Pentapetalae</taxon>
        <taxon>asterids</taxon>
        <taxon>campanulids</taxon>
        <taxon>Asterales</taxon>
        <taxon>Asteraceae</taxon>
        <taxon>Asteroideae</taxon>
        <taxon>Heliantheae alliance</taxon>
        <taxon>Millerieae</taxon>
        <taxon>Smallanthus</taxon>
    </lineage>
</organism>
<keyword evidence="2" id="KW-1185">Reference proteome</keyword>
<dbReference type="EMBL" id="CM042034">
    <property type="protein sequence ID" value="KAI3760456.1"/>
    <property type="molecule type" value="Genomic_DNA"/>
</dbReference>
<comment type="caution">
    <text evidence="1">The sequence shown here is derived from an EMBL/GenBank/DDBJ whole genome shotgun (WGS) entry which is preliminary data.</text>
</comment>
<name>A0ACB9EP05_9ASTR</name>
<gene>
    <name evidence="1" type="ORF">L1987_50851</name>
</gene>
<evidence type="ECO:0000313" key="2">
    <source>
        <dbReference type="Proteomes" id="UP001056120"/>
    </source>
</evidence>
<evidence type="ECO:0000313" key="1">
    <source>
        <dbReference type="EMBL" id="KAI3760456.1"/>
    </source>
</evidence>